<dbReference type="PANTHER" id="PTHR43833">
    <property type="entry name" value="POTASSIUM CHANNEL PROTEIN 2-RELATED-RELATED"/>
    <property type="match status" value="1"/>
</dbReference>
<feature type="domain" description="Potassium channel" evidence="4">
    <location>
        <begin position="34"/>
        <end position="109"/>
    </location>
</feature>
<dbReference type="InterPro" id="IPR036291">
    <property type="entry name" value="NAD(P)-bd_dom_sf"/>
</dbReference>
<dbReference type="Pfam" id="PF07885">
    <property type="entry name" value="Ion_trans_2"/>
    <property type="match status" value="1"/>
</dbReference>
<sequence length="583" mass="64546">MTPTQSQVKMARPNIVFLVLRRMRAPLITLILIYSLSVLGLVLIPGVDEAGRPYRMDFFHAFYFVSYTATTIGFGEVPHAFTYPQRMWVVLCIYMSVVGWAYTIGSTFAIVQDKSFLQALQLGRFSGRVRRLSEPFILVCGYGQTARLLCKALDRQGLRFVVLDLREERALDVIFADYRFDIPAYAGDASSPQLLTYAGLLHPCCRGILAITGDEEANLAIAIAAYVLRPQLLSVCRSKTSAVAENMASFGANRVINMFDAVGAQFRRALHAPHTSRLWDTLSEFPGHPLPPLIKPPRGHWVIVGYGRFGHAVKQALDSEGATVSVIDPEPQPSLDPAQFTLALGVDAASLRAAGIADAVGLVACHDHDANNLSALATARSLRPGLFVVARQNLANNSLLFTAFQPDLTVVRARVMSHECLRTLNSPTLARFLELIQTRSEIWASALMRELEQLCRGEVPRTWVVELNATNEAAVYALLANPTPPLEMRHLQTNPHNVALPLRCLPLLYYHGGREILLPPAESQLAFGDRILFAGTPGSYLAQQAALSHMATMDYVRTGIEQPNSWVFRKIAQWRSERRQTTP</sequence>
<protein>
    <submittedName>
        <fullName evidence="5">Uncharacterized protein</fullName>
    </submittedName>
</protein>
<proteinExistence type="predicted"/>
<dbReference type="Proteomes" id="UP001156836">
    <property type="component" value="Unassembled WGS sequence"/>
</dbReference>
<dbReference type="RefSeq" id="WP_018747924.1">
    <property type="nucleotide sequence ID" value="NZ_BSOZ01000004.1"/>
</dbReference>
<feature type="transmembrane region" description="Helical" evidence="2">
    <location>
        <begin position="27"/>
        <end position="46"/>
    </location>
</feature>
<reference evidence="6" key="1">
    <citation type="journal article" date="2019" name="Int. J. Syst. Evol. Microbiol.">
        <title>The Global Catalogue of Microorganisms (GCM) 10K type strain sequencing project: providing services to taxonomists for standard genome sequencing and annotation.</title>
        <authorList>
            <consortium name="The Broad Institute Genomics Platform"/>
            <consortium name="The Broad Institute Genome Sequencing Center for Infectious Disease"/>
            <person name="Wu L."/>
            <person name="Ma J."/>
        </authorList>
    </citation>
    <scope>NUCLEOTIDE SEQUENCE [LARGE SCALE GENOMIC DNA]</scope>
    <source>
        <strain evidence="6">NBRC 104970</strain>
    </source>
</reference>
<evidence type="ECO:0000256" key="2">
    <source>
        <dbReference type="SAM" id="Phobius"/>
    </source>
</evidence>
<keyword evidence="2" id="KW-0812">Transmembrane</keyword>
<feature type="domain" description="RCK N-terminal" evidence="3">
    <location>
        <begin position="137"/>
        <end position="257"/>
    </location>
</feature>
<keyword evidence="6" id="KW-1185">Reference proteome</keyword>
<dbReference type="SUPFAM" id="SSF51735">
    <property type="entry name" value="NAD(P)-binding Rossmann-fold domains"/>
    <property type="match status" value="2"/>
</dbReference>
<organism evidence="5 6">
    <name type="scientific">Chitiniphilus shinanonensis</name>
    <dbReference type="NCBI Taxonomy" id="553088"/>
    <lineage>
        <taxon>Bacteria</taxon>
        <taxon>Pseudomonadati</taxon>
        <taxon>Pseudomonadota</taxon>
        <taxon>Betaproteobacteria</taxon>
        <taxon>Neisseriales</taxon>
        <taxon>Chitinibacteraceae</taxon>
        <taxon>Chitiniphilus</taxon>
    </lineage>
</organism>
<evidence type="ECO:0000256" key="1">
    <source>
        <dbReference type="ARBA" id="ARBA00004651"/>
    </source>
</evidence>
<dbReference type="Pfam" id="PF02254">
    <property type="entry name" value="TrkA_N"/>
    <property type="match status" value="2"/>
</dbReference>
<comment type="subcellular location">
    <subcellularLocation>
        <location evidence="1">Cell membrane</location>
        <topology evidence="1">Multi-pass membrane protein</topology>
    </subcellularLocation>
</comment>
<dbReference type="InterPro" id="IPR013099">
    <property type="entry name" value="K_chnl_dom"/>
</dbReference>
<comment type="caution">
    <text evidence="5">The sequence shown here is derived from an EMBL/GenBank/DDBJ whole genome shotgun (WGS) entry which is preliminary data.</text>
</comment>
<evidence type="ECO:0000313" key="5">
    <source>
        <dbReference type="EMBL" id="GLS03327.1"/>
    </source>
</evidence>
<feature type="transmembrane region" description="Helical" evidence="2">
    <location>
        <begin position="58"/>
        <end position="75"/>
    </location>
</feature>
<evidence type="ECO:0000313" key="6">
    <source>
        <dbReference type="Proteomes" id="UP001156836"/>
    </source>
</evidence>
<dbReference type="Gene3D" id="3.40.50.720">
    <property type="entry name" value="NAD(P)-binding Rossmann-like Domain"/>
    <property type="match status" value="2"/>
</dbReference>
<dbReference type="InterPro" id="IPR003148">
    <property type="entry name" value="RCK_N"/>
</dbReference>
<accession>A0ABQ6BPF3</accession>
<keyword evidence="2" id="KW-1133">Transmembrane helix</keyword>
<feature type="domain" description="RCK N-terminal" evidence="3">
    <location>
        <begin position="302"/>
        <end position="401"/>
    </location>
</feature>
<dbReference type="Gene3D" id="1.10.287.70">
    <property type="match status" value="1"/>
</dbReference>
<gene>
    <name evidence="5" type="ORF">GCM10007860_04700</name>
</gene>
<name>A0ABQ6BPF3_9NEIS</name>
<feature type="transmembrane region" description="Helical" evidence="2">
    <location>
        <begin position="87"/>
        <end position="111"/>
    </location>
</feature>
<evidence type="ECO:0000259" key="4">
    <source>
        <dbReference type="Pfam" id="PF07885"/>
    </source>
</evidence>
<keyword evidence="2" id="KW-0472">Membrane</keyword>
<evidence type="ECO:0000259" key="3">
    <source>
        <dbReference type="Pfam" id="PF02254"/>
    </source>
</evidence>
<dbReference type="EMBL" id="BSOZ01000004">
    <property type="protein sequence ID" value="GLS03327.1"/>
    <property type="molecule type" value="Genomic_DNA"/>
</dbReference>
<dbReference type="SUPFAM" id="SSF81324">
    <property type="entry name" value="Voltage-gated potassium channels"/>
    <property type="match status" value="1"/>
</dbReference>
<dbReference type="InterPro" id="IPR050721">
    <property type="entry name" value="Trk_Ktr_HKT_K-transport"/>
</dbReference>